<dbReference type="AlphaFoldDB" id="A0A7W3QQ73"/>
<evidence type="ECO:0000259" key="1">
    <source>
        <dbReference type="Pfam" id="PF00144"/>
    </source>
</evidence>
<dbReference type="SUPFAM" id="SSF56601">
    <property type="entry name" value="beta-lactamase/transpeptidase-like"/>
    <property type="match status" value="1"/>
</dbReference>
<name>A0A7W3QQ73_ACTNM</name>
<gene>
    <name evidence="2" type="ORF">HNR61_007020</name>
</gene>
<dbReference type="PANTHER" id="PTHR43319:SF3">
    <property type="entry name" value="BETA-LACTAMASE-RELATED DOMAIN-CONTAINING PROTEIN"/>
    <property type="match status" value="1"/>
</dbReference>
<dbReference type="Pfam" id="PF00144">
    <property type="entry name" value="Beta-lactamase"/>
    <property type="match status" value="1"/>
</dbReference>
<dbReference type="Gene3D" id="3.40.710.10">
    <property type="entry name" value="DD-peptidase/beta-lactamase superfamily"/>
    <property type="match status" value="1"/>
</dbReference>
<dbReference type="PANTHER" id="PTHR43319">
    <property type="entry name" value="BETA-LACTAMASE-RELATED"/>
    <property type="match status" value="1"/>
</dbReference>
<evidence type="ECO:0000313" key="3">
    <source>
        <dbReference type="Proteomes" id="UP000572680"/>
    </source>
</evidence>
<evidence type="ECO:0000313" key="2">
    <source>
        <dbReference type="EMBL" id="MBA8955346.1"/>
    </source>
</evidence>
<dbReference type="Proteomes" id="UP000572680">
    <property type="component" value="Unassembled WGS sequence"/>
</dbReference>
<dbReference type="InterPro" id="IPR052907">
    <property type="entry name" value="Beta-lactamase/esterase"/>
</dbReference>
<reference evidence="2 3" key="1">
    <citation type="submission" date="2020-08" db="EMBL/GenBank/DDBJ databases">
        <title>Genomic Encyclopedia of Type Strains, Phase IV (KMG-IV): sequencing the most valuable type-strain genomes for metagenomic binning, comparative biology and taxonomic classification.</title>
        <authorList>
            <person name="Goeker M."/>
        </authorList>
    </citation>
    <scope>NUCLEOTIDE SEQUENCE [LARGE SCALE GENOMIC DNA]</scope>
    <source>
        <strain evidence="2 3">DSM 44197</strain>
    </source>
</reference>
<keyword evidence="3" id="KW-1185">Reference proteome</keyword>
<accession>A0A7W3QQ73</accession>
<feature type="domain" description="Beta-lactamase-related" evidence="1">
    <location>
        <begin position="21"/>
        <end position="340"/>
    </location>
</feature>
<organism evidence="2 3">
    <name type="scientific">Actinomadura namibiensis</name>
    <dbReference type="NCBI Taxonomy" id="182080"/>
    <lineage>
        <taxon>Bacteria</taxon>
        <taxon>Bacillati</taxon>
        <taxon>Actinomycetota</taxon>
        <taxon>Actinomycetes</taxon>
        <taxon>Streptosporangiales</taxon>
        <taxon>Thermomonosporaceae</taxon>
        <taxon>Actinomadura</taxon>
    </lineage>
</organism>
<sequence>MAERVSGGVRSGFEAVREVFAEAAAAKPGVNAAVAAHVGGERVVDLWTGPGYGPDSLQGVYSVTKGVAGVAVALLVERGLLDPDRPVAGYWPEFARAGKEHVTVRTLAAHRAGLLNVDGGFTVEELIGHTRLAERLAAQAPVWEPGTRHGYHALTIGTLVDELVRRVTGTSLGEYYHREIAGPYGADFFIGLPEGEEPRVVQPKPLFFGGDKGIPDFMPELFAVAMNLEWGGGDGDLLARRDFRAAGVPSIGGFGSARGVAAVYAAALGGLLSPETIREVSAVVSDGEDAVIGFPTRYGIVFELSPAGRPAAFGHSGAAGALGYADPETGVAFGFTTDTPSIPGPADPMTLDLTKAIVAAL</sequence>
<protein>
    <submittedName>
        <fullName evidence="2">CubicO group peptidase (Beta-lactamase class C family)</fullName>
    </submittedName>
</protein>
<comment type="caution">
    <text evidence="2">The sequence shown here is derived from an EMBL/GenBank/DDBJ whole genome shotgun (WGS) entry which is preliminary data.</text>
</comment>
<dbReference type="EMBL" id="JACJIA010000011">
    <property type="protein sequence ID" value="MBA8955346.1"/>
    <property type="molecule type" value="Genomic_DNA"/>
</dbReference>
<proteinExistence type="predicted"/>
<dbReference type="InterPro" id="IPR001466">
    <property type="entry name" value="Beta-lactam-related"/>
</dbReference>
<dbReference type="RefSeq" id="WP_182847338.1">
    <property type="nucleotide sequence ID" value="NZ_BAAALP010000002.1"/>
</dbReference>
<dbReference type="InterPro" id="IPR012338">
    <property type="entry name" value="Beta-lactam/transpept-like"/>
</dbReference>